<dbReference type="SUPFAM" id="SSF53383">
    <property type="entry name" value="PLP-dependent transferases"/>
    <property type="match status" value="1"/>
</dbReference>
<reference evidence="8" key="1">
    <citation type="journal article" date="2020" name="mSystems">
        <title>Genome- and Community-Level Interaction Insights into Carbon Utilization and Element Cycling Functions of Hydrothermarchaeota in Hydrothermal Sediment.</title>
        <authorList>
            <person name="Zhou Z."/>
            <person name="Liu Y."/>
            <person name="Xu W."/>
            <person name="Pan J."/>
            <person name="Luo Z.H."/>
            <person name="Li M."/>
        </authorList>
    </citation>
    <scope>NUCLEOTIDE SEQUENCE [LARGE SCALE GENOMIC DNA]</scope>
    <source>
        <strain evidence="8">SpSt-503</strain>
    </source>
</reference>
<accession>A0A7C3IQN2</accession>
<comment type="cofactor">
    <cofactor evidence="1">
        <name>pyridoxal 5'-phosphate</name>
        <dbReference type="ChEBI" id="CHEBI:597326"/>
    </cofactor>
</comment>
<dbReference type="NCBIfam" id="NF005334">
    <property type="entry name" value="PRK06855.1"/>
    <property type="match status" value="1"/>
</dbReference>
<proteinExistence type="inferred from homology"/>
<dbReference type="Gene3D" id="3.90.1150.10">
    <property type="entry name" value="Aspartate Aminotransferase, domain 1"/>
    <property type="match status" value="1"/>
</dbReference>
<keyword evidence="4 8" id="KW-0808">Transferase</keyword>
<dbReference type="Gene3D" id="3.40.640.10">
    <property type="entry name" value="Type I PLP-dependent aspartate aminotransferase-like (Major domain)"/>
    <property type="match status" value="1"/>
</dbReference>
<evidence type="ECO:0000256" key="5">
    <source>
        <dbReference type="ARBA" id="ARBA00022898"/>
    </source>
</evidence>
<gene>
    <name evidence="8" type="ORF">ENS59_09175</name>
</gene>
<dbReference type="InterPro" id="IPR015424">
    <property type="entry name" value="PyrdxlP-dep_Trfase"/>
</dbReference>
<dbReference type="EMBL" id="DSVL01000281">
    <property type="protein sequence ID" value="HFH29666.1"/>
    <property type="molecule type" value="Genomic_DNA"/>
</dbReference>
<dbReference type="InterPro" id="IPR004839">
    <property type="entry name" value="Aminotransferase_I/II_large"/>
</dbReference>
<dbReference type="AlphaFoldDB" id="A0A7C3IQN2"/>
<sequence>MRRDIVHPGAGQLRYEIREIVAFARELGRWNLPITWENIGDPVNKGEAIEPWIKEIVRNRVMDDLSYAYSDTEGVGETRTFLADQVNRRSQHNPLGVLASLCGPVTAEDIIFFNGLGDAVAKVFGFLRREARVLGPSPAYSTLSSAEAAHSGYDHLTYRLDPERNWMPDLEDVELKVKYNDAIAGLLLINPDNPTGAVYPVEVLKEFVRIAKTYGLFIIADETYANIVFPGNKTAALSQVIADVPGLALRSISKEIPWPGARSGWIEVYNRHEDPLFARFIQTLVDAKRLEVCATTLPQLCIPEIMSDPRYPAHLERRASMFQKRAEEAAKAFAGLEGIRLIQPRGALYATVLFDTNLFFNGREDQRTLPVTDRSLADFIHQRTESVAPDKRFVYWLLAATGICVVPLSGFVSQLPGFRFTLLEQDDAKRRWIYTTLAEAADQYIRGQE</sequence>
<protein>
    <recommendedName>
        <fullName evidence="6">alanine transaminase</fullName>
        <ecNumber evidence="6">2.6.1.2</ecNumber>
    </recommendedName>
</protein>
<feature type="domain" description="Aminotransferase class I/classII large" evidence="7">
    <location>
        <begin position="100"/>
        <end position="422"/>
    </location>
</feature>
<dbReference type="Pfam" id="PF00155">
    <property type="entry name" value="Aminotran_1_2"/>
    <property type="match status" value="1"/>
</dbReference>
<evidence type="ECO:0000256" key="6">
    <source>
        <dbReference type="ARBA" id="ARBA00026106"/>
    </source>
</evidence>
<evidence type="ECO:0000256" key="2">
    <source>
        <dbReference type="ARBA" id="ARBA00007441"/>
    </source>
</evidence>
<dbReference type="InterPro" id="IPR051926">
    <property type="entry name" value="Ala_Aminotransferase"/>
</dbReference>
<dbReference type="InterPro" id="IPR015421">
    <property type="entry name" value="PyrdxlP-dep_Trfase_major"/>
</dbReference>
<keyword evidence="5" id="KW-0663">Pyridoxal phosphate</keyword>
<evidence type="ECO:0000256" key="1">
    <source>
        <dbReference type="ARBA" id="ARBA00001933"/>
    </source>
</evidence>
<dbReference type="InterPro" id="IPR015422">
    <property type="entry name" value="PyrdxlP-dep_Trfase_small"/>
</dbReference>
<organism evidence="8">
    <name type="scientific">Gracilinema caldarium</name>
    <dbReference type="NCBI Taxonomy" id="215591"/>
    <lineage>
        <taxon>Bacteria</taxon>
        <taxon>Pseudomonadati</taxon>
        <taxon>Spirochaetota</taxon>
        <taxon>Spirochaetia</taxon>
        <taxon>Spirochaetales</taxon>
        <taxon>Breznakiellaceae</taxon>
        <taxon>Gracilinema</taxon>
    </lineage>
</organism>
<evidence type="ECO:0000313" key="8">
    <source>
        <dbReference type="EMBL" id="HFH29666.1"/>
    </source>
</evidence>
<evidence type="ECO:0000256" key="4">
    <source>
        <dbReference type="ARBA" id="ARBA00022679"/>
    </source>
</evidence>
<dbReference type="PANTHER" id="PTHR43488:SF2">
    <property type="entry name" value="GLUTAMATE-PYRUVATE AMINOTRANSFERASE ALAA"/>
    <property type="match status" value="1"/>
</dbReference>
<dbReference type="CDD" id="cd00609">
    <property type="entry name" value="AAT_like"/>
    <property type="match status" value="1"/>
</dbReference>
<keyword evidence="3 8" id="KW-0032">Aminotransferase</keyword>
<comment type="similarity">
    <text evidence="2">Belongs to the class-I pyridoxal-phosphate-dependent aminotransferase family.</text>
</comment>
<evidence type="ECO:0000256" key="3">
    <source>
        <dbReference type="ARBA" id="ARBA00022576"/>
    </source>
</evidence>
<dbReference type="PANTHER" id="PTHR43488">
    <property type="entry name" value="GLUTAMATE-PYRUVATE AMINOTRANSFERASE ALAA"/>
    <property type="match status" value="1"/>
</dbReference>
<name>A0A7C3IQN2_9SPIR</name>
<dbReference type="EC" id="2.6.1.2" evidence="6"/>
<evidence type="ECO:0000259" key="7">
    <source>
        <dbReference type="Pfam" id="PF00155"/>
    </source>
</evidence>
<dbReference type="GO" id="GO:0004021">
    <property type="term" value="F:L-alanine:2-oxoglutarate aminotransferase activity"/>
    <property type="evidence" value="ECO:0007669"/>
    <property type="project" value="UniProtKB-EC"/>
</dbReference>
<comment type="caution">
    <text evidence="8">The sequence shown here is derived from an EMBL/GenBank/DDBJ whole genome shotgun (WGS) entry which is preliminary data.</text>
</comment>
<dbReference type="GO" id="GO:0030170">
    <property type="term" value="F:pyridoxal phosphate binding"/>
    <property type="evidence" value="ECO:0007669"/>
    <property type="project" value="InterPro"/>
</dbReference>